<gene>
    <name evidence="1" type="ORF">TKK_010359</name>
</gene>
<reference evidence="1 2" key="1">
    <citation type="journal article" date="2024" name="bioRxiv">
        <title>A reference genome for Trichogramma kaykai: A tiny desert-dwelling parasitoid wasp with competing sex-ratio distorters.</title>
        <authorList>
            <person name="Culotta J."/>
            <person name="Lindsey A.R."/>
        </authorList>
    </citation>
    <scope>NUCLEOTIDE SEQUENCE [LARGE SCALE GENOMIC DNA]</scope>
    <source>
        <strain evidence="1 2">KSX58</strain>
    </source>
</reference>
<evidence type="ECO:0000313" key="2">
    <source>
        <dbReference type="Proteomes" id="UP001627154"/>
    </source>
</evidence>
<proteinExistence type="predicted"/>
<dbReference type="Proteomes" id="UP001627154">
    <property type="component" value="Unassembled WGS sequence"/>
</dbReference>
<accession>A0ABD2WRD8</accession>
<organism evidence="1 2">
    <name type="scientific">Trichogramma kaykai</name>
    <dbReference type="NCBI Taxonomy" id="54128"/>
    <lineage>
        <taxon>Eukaryota</taxon>
        <taxon>Metazoa</taxon>
        <taxon>Ecdysozoa</taxon>
        <taxon>Arthropoda</taxon>
        <taxon>Hexapoda</taxon>
        <taxon>Insecta</taxon>
        <taxon>Pterygota</taxon>
        <taxon>Neoptera</taxon>
        <taxon>Endopterygota</taxon>
        <taxon>Hymenoptera</taxon>
        <taxon>Apocrita</taxon>
        <taxon>Proctotrupomorpha</taxon>
        <taxon>Chalcidoidea</taxon>
        <taxon>Trichogrammatidae</taxon>
        <taxon>Trichogramma</taxon>
    </lineage>
</organism>
<keyword evidence="2" id="KW-1185">Reference proteome</keyword>
<dbReference type="EMBL" id="JBJJXI010000080">
    <property type="protein sequence ID" value="KAL3395533.1"/>
    <property type="molecule type" value="Genomic_DNA"/>
</dbReference>
<evidence type="ECO:0000313" key="1">
    <source>
        <dbReference type="EMBL" id="KAL3395533.1"/>
    </source>
</evidence>
<protein>
    <submittedName>
        <fullName evidence="1">Uncharacterized protein</fullName>
    </submittedName>
</protein>
<name>A0ABD2WRD8_9HYME</name>
<sequence length="87" mass="9817">MTSGSVANVFGIDPELGIIRVARELDLAASVLQHCGTRLAPIGHLDNECLPEKQNKNLIYYRLSSLRRISIFNLNIDYFKVNVMKLE</sequence>
<comment type="caution">
    <text evidence="1">The sequence shown here is derived from an EMBL/GenBank/DDBJ whole genome shotgun (WGS) entry which is preliminary data.</text>
</comment>
<dbReference type="AlphaFoldDB" id="A0ABD2WRD8"/>